<gene>
    <name evidence="2" type="ORF">GCM10011572_24320</name>
</gene>
<feature type="region of interest" description="Disordered" evidence="1">
    <location>
        <begin position="1"/>
        <end position="31"/>
    </location>
</feature>
<keyword evidence="3" id="KW-1185">Reference proteome</keyword>
<organism evidence="2 3">
    <name type="scientific">Pseudoduganella buxea</name>
    <dbReference type="NCBI Taxonomy" id="1949069"/>
    <lineage>
        <taxon>Bacteria</taxon>
        <taxon>Pseudomonadati</taxon>
        <taxon>Pseudomonadota</taxon>
        <taxon>Betaproteobacteria</taxon>
        <taxon>Burkholderiales</taxon>
        <taxon>Oxalobacteraceae</taxon>
        <taxon>Telluria group</taxon>
        <taxon>Pseudoduganella</taxon>
    </lineage>
</organism>
<evidence type="ECO:0000313" key="3">
    <source>
        <dbReference type="Proteomes" id="UP000622638"/>
    </source>
</evidence>
<reference evidence="3" key="1">
    <citation type="journal article" date="2019" name="Int. J. Syst. Evol. Microbiol.">
        <title>The Global Catalogue of Microorganisms (GCM) 10K type strain sequencing project: providing services to taxonomists for standard genome sequencing and annotation.</title>
        <authorList>
            <consortium name="The Broad Institute Genomics Platform"/>
            <consortium name="The Broad Institute Genome Sequencing Center for Infectious Disease"/>
            <person name="Wu L."/>
            <person name="Ma J."/>
        </authorList>
    </citation>
    <scope>NUCLEOTIDE SEQUENCE [LARGE SCALE GENOMIC DNA]</scope>
    <source>
        <strain evidence="3">CGMCC 1.15931</strain>
    </source>
</reference>
<proteinExistence type="predicted"/>
<evidence type="ECO:0000256" key="1">
    <source>
        <dbReference type="SAM" id="MobiDB-lite"/>
    </source>
</evidence>
<protein>
    <submittedName>
        <fullName evidence="2">Uncharacterized protein</fullName>
    </submittedName>
</protein>
<evidence type="ECO:0000313" key="2">
    <source>
        <dbReference type="EMBL" id="GGC01531.1"/>
    </source>
</evidence>
<accession>A0ABQ1KNK4</accession>
<name>A0ABQ1KNK4_9BURK</name>
<sequence>MGHPRRNRHRAGAHHQQGFGRQQRVERFDMGLGDAHARRRRYRRRWRAGGVVGLVGTEGEDGIGHDGFL</sequence>
<dbReference type="EMBL" id="BMKG01000009">
    <property type="protein sequence ID" value="GGC01531.1"/>
    <property type="molecule type" value="Genomic_DNA"/>
</dbReference>
<feature type="compositionally biased region" description="Basic residues" evidence="1">
    <location>
        <begin position="1"/>
        <end position="13"/>
    </location>
</feature>
<comment type="caution">
    <text evidence="2">The sequence shown here is derived from an EMBL/GenBank/DDBJ whole genome shotgun (WGS) entry which is preliminary data.</text>
</comment>
<dbReference type="Proteomes" id="UP000622638">
    <property type="component" value="Unassembled WGS sequence"/>
</dbReference>